<comment type="caution">
    <text evidence="2">The sequence shown here is derived from an EMBL/GenBank/DDBJ whole genome shotgun (WGS) entry which is preliminary data.</text>
</comment>
<feature type="region of interest" description="Disordered" evidence="1">
    <location>
        <begin position="875"/>
        <end position="1021"/>
    </location>
</feature>
<dbReference type="EMBL" id="CAJNRD030001117">
    <property type="protein sequence ID" value="CAG5077580.1"/>
    <property type="molecule type" value="Genomic_DNA"/>
</dbReference>
<feature type="compositionally biased region" description="Basic and acidic residues" evidence="1">
    <location>
        <begin position="576"/>
        <end position="602"/>
    </location>
</feature>
<keyword evidence="2" id="KW-0132">Cell division</keyword>
<evidence type="ECO:0000313" key="3">
    <source>
        <dbReference type="Proteomes" id="UP000786811"/>
    </source>
</evidence>
<dbReference type="GO" id="GO:0051301">
    <property type="term" value="P:cell division"/>
    <property type="evidence" value="ECO:0007669"/>
    <property type="project" value="UniProtKB-KW"/>
</dbReference>
<organism evidence="2 3">
    <name type="scientific">Cotesia congregata</name>
    <name type="common">Parasitoid wasp</name>
    <name type="synonym">Apanteles congregatus</name>
    <dbReference type="NCBI Taxonomy" id="51543"/>
    <lineage>
        <taxon>Eukaryota</taxon>
        <taxon>Metazoa</taxon>
        <taxon>Ecdysozoa</taxon>
        <taxon>Arthropoda</taxon>
        <taxon>Hexapoda</taxon>
        <taxon>Insecta</taxon>
        <taxon>Pterygota</taxon>
        <taxon>Neoptera</taxon>
        <taxon>Endopterygota</taxon>
        <taxon>Hymenoptera</taxon>
        <taxon>Apocrita</taxon>
        <taxon>Ichneumonoidea</taxon>
        <taxon>Braconidae</taxon>
        <taxon>Microgastrinae</taxon>
        <taxon>Cotesia</taxon>
    </lineage>
</organism>
<feature type="compositionally biased region" description="Acidic residues" evidence="1">
    <location>
        <begin position="217"/>
        <end position="226"/>
    </location>
</feature>
<feature type="region of interest" description="Disordered" evidence="1">
    <location>
        <begin position="192"/>
        <end position="259"/>
    </location>
</feature>
<sequence>MEMGLGSTLLPGDPRLIDHIVGEVKSQGIFDQFRKDALADVDTKNQLRETLRKHISDAAYLDAGVERIVDQVVNPKIYSVFLPQVEDVVYKYLGLEKPKREKNGGTSIKDLLPIDLDPVSPESDKNSLKDVSLDSIDDLELSNNDKDNNDQVDNGESFHVTDYEKSIEEKEEKDCKEVENEVNGTDLIQSMEEEKPTCSTPPLVDIGLNDSIKSDEKTEEEEEDSPVFEPIDVINFHESNVSNDSHLSGISELTSHRSRSPDFQINEFSRDHFDFSNQDSQFSKVSSDSRLSIVTDFGSSNQASTPVPDPPKEEKSVDKNYDDKSKDKVIESKDSNKNSKSSSSKEREKNDYKFKSSKERSDSRDSRSHRDRDYKKKSTDSKSDKDKSRSSRDSSDKSKEKDKDSKDKIKDEKTNSSGKESKDLKDIYKEKIRELREKKELTEKEKLNKDKDGHRSRDSKDKKDSKDSSKDSKDRRDSKEHRSSSSSSRSHRHESSSRSKRDDSKSSHDKKKDDRHSRDKSRSQGESDGKRSSKDDKDKDSKSQKRKESRSDDSRKSSDKSSAEKEKDKDKKRREEKKSKSKDDHSSLHKSSNDRRSSDRDGSSGSNSKSSKNSCPGSSTSSKPNSGLKETGNTSNSSSETSDGVDEAQMEECHNVDAVQEDVKVDRDNGSGVNAKRVDLGQSEISLPLKKRPLHTEGTDSLVGEIKKPKLENFREIANNNEQVVKIVPENERVQIIEVYEPQDDDDDENEPYPDDADINLKLEQSSGVIMEGENIFKINIDNCKSNLSEMEMSIRESLNEMIVDKIMDTDRYENKEADGTLESHIVEVNDCNIEEKKISDSEDEDCLYFEPDEESERLIRFRQFLKSQNISYYGEDDNYVNNDEDNNDDDDDVDDHDEKIEQLVPNEENQESTLATMAPPQLKRKHSTSPLSDIVLNLDNNNDGHKDMDSVVGDLEKDKKSEKDKETGLGKKKLGRPKRQRPSVSSSSPNDDFIMPLSPESDPRPLFVGSSRRNRRSNPA</sequence>
<dbReference type="OrthoDB" id="7605699at2759"/>
<feature type="compositionally biased region" description="Basic and acidic residues" evidence="1">
    <location>
        <begin position="943"/>
        <end position="970"/>
    </location>
</feature>
<feature type="compositionally biased region" description="Basic and acidic residues" evidence="1">
    <location>
        <begin position="310"/>
        <end position="483"/>
    </location>
</feature>
<gene>
    <name evidence="2" type="ORF">HICCMSTLAB_LOCUS2505</name>
</gene>
<dbReference type="AlphaFoldDB" id="A0A8J2H5Z3"/>
<dbReference type="GO" id="GO:0031297">
    <property type="term" value="P:replication fork processing"/>
    <property type="evidence" value="ECO:0007669"/>
    <property type="project" value="TreeGrafter"/>
</dbReference>
<name>A0A8J2H5Z3_COTCN</name>
<protein>
    <submittedName>
        <fullName evidence="2">Similar to Bod1l: Biorientation of chromosomes in cell division protein 1-like 1 (Mus musculus)</fullName>
    </submittedName>
</protein>
<accession>A0A8J2H5Z3</accession>
<dbReference type="PANTHER" id="PTHR31532:SF10">
    <property type="entry name" value="BIORIENTATION OF CHROMOSOMES IN CELL DIVISION PROTEIN 1-LIKE 1"/>
    <property type="match status" value="1"/>
</dbReference>
<evidence type="ECO:0000313" key="2">
    <source>
        <dbReference type="EMBL" id="CAG5077580.1"/>
    </source>
</evidence>
<feature type="compositionally biased region" description="Acidic residues" evidence="1">
    <location>
        <begin position="875"/>
        <end position="896"/>
    </location>
</feature>
<dbReference type="Proteomes" id="UP000786811">
    <property type="component" value="Unassembled WGS sequence"/>
</dbReference>
<feature type="compositionally biased region" description="Low complexity" evidence="1">
    <location>
        <begin position="603"/>
        <end position="642"/>
    </location>
</feature>
<feature type="compositionally biased region" description="Basic and acidic residues" evidence="1">
    <location>
        <begin position="651"/>
        <end position="669"/>
    </location>
</feature>
<keyword evidence="3" id="KW-1185">Reference proteome</keyword>
<evidence type="ECO:0000256" key="1">
    <source>
        <dbReference type="SAM" id="MobiDB-lite"/>
    </source>
</evidence>
<feature type="compositionally biased region" description="Basic residues" evidence="1">
    <location>
        <begin position="971"/>
        <end position="982"/>
    </location>
</feature>
<feature type="compositionally biased region" description="Polar residues" evidence="1">
    <location>
        <begin position="237"/>
        <end position="253"/>
    </location>
</feature>
<dbReference type="PANTHER" id="PTHR31532">
    <property type="entry name" value="BIORIENTATION OF CHROMOSOMES IN CELL DIVISION 1 FAMILY MEMBER"/>
    <property type="match status" value="1"/>
</dbReference>
<keyword evidence="2" id="KW-0131">Cell cycle</keyword>
<dbReference type="GO" id="GO:0048188">
    <property type="term" value="C:Set1C/COMPASS complex"/>
    <property type="evidence" value="ECO:0007669"/>
    <property type="project" value="TreeGrafter"/>
</dbReference>
<feature type="compositionally biased region" description="Basic and acidic residues" evidence="1">
    <location>
        <begin position="549"/>
        <end position="569"/>
    </location>
</feature>
<feature type="region of interest" description="Disordered" evidence="1">
    <location>
        <begin position="296"/>
        <end position="679"/>
    </location>
</feature>
<feature type="compositionally biased region" description="Basic and acidic residues" evidence="1">
    <location>
        <begin position="493"/>
        <end position="543"/>
    </location>
</feature>
<proteinExistence type="predicted"/>
<feature type="compositionally biased region" description="Polar residues" evidence="1">
    <location>
        <begin position="296"/>
        <end position="305"/>
    </location>
</feature>
<reference evidence="2" key="1">
    <citation type="submission" date="2021-04" db="EMBL/GenBank/DDBJ databases">
        <authorList>
            <person name="Chebbi M.A.C M."/>
        </authorList>
    </citation>
    <scope>NUCLEOTIDE SEQUENCE</scope>
</reference>
<feature type="region of interest" description="Disordered" evidence="1">
    <location>
        <begin position="104"/>
        <end position="163"/>
    </location>
</feature>
<feature type="compositionally biased region" description="Basic and acidic residues" evidence="1">
    <location>
        <begin position="122"/>
        <end position="132"/>
    </location>
</feature>